<keyword evidence="16" id="KW-1185">Reference proteome</keyword>
<organism evidence="15 16">
    <name type="scientific">Iodobacter violaceini</name>
    <dbReference type="NCBI Taxonomy" id="3044271"/>
    <lineage>
        <taxon>Bacteria</taxon>
        <taxon>Pseudomonadati</taxon>
        <taxon>Pseudomonadota</taxon>
        <taxon>Betaproteobacteria</taxon>
        <taxon>Neisseriales</taxon>
        <taxon>Chitinibacteraceae</taxon>
        <taxon>Iodobacter</taxon>
    </lineage>
</organism>
<dbReference type="InterPro" id="IPR004589">
    <property type="entry name" value="DNA_helicase_ATP-dep_RecQ"/>
</dbReference>
<name>A0ABX0KUH6_9NEIS</name>
<dbReference type="Gene3D" id="3.40.50.300">
    <property type="entry name" value="P-loop containing nucleotide triphosphate hydrolases"/>
    <property type="match status" value="2"/>
</dbReference>
<evidence type="ECO:0000256" key="3">
    <source>
        <dbReference type="ARBA" id="ARBA00022741"/>
    </source>
</evidence>
<dbReference type="RefSeq" id="WP_166827980.1">
    <property type="nucleotide sequence ID" value="NZ_JAAOLX010000008.1"/>
</dbReference>
<evidence type="ECO:0000256" key="8">
    <source>
        <dbReference type="ARBA" id="ARBA00023235"/>
    </source>
</evidence>
<evidence type="ECO:0000256" key="12">
    <source>
        <dbReference type="ARBA" id="ARBA00044550"/>
    </source>
</evidence>
<dbReference type="Proteomes" id="UP000712570">
    <property type="component" value="Unassembled WGS sequence"/>
</dbReference>
<reference evidence="15 16" key="1">
    <citation type="submission" date="2020-03" db="EMBL/GenBank/DDBJ databases">
        <title>Draft genome sequence of environmentally isolated violet-colored cultures.</title>
        <authorList>
            <person name="Wilson H.S."/>
        </authorList>
    </citation>
    <scope>NUCLEOTIDE SEQUENCE [LARGE SCALE GENOMIC DNA]</scope>
    <source>
        <strain evidence="15 16">HSC-16F04</strain>
    </source>
</reference>
<evidence type="ECO:0000256" key="4">
    <source>
        <dbReference type="ARBA" id="ARBA00022801"/>
    </source>
</evidence>
<keyword evidence="4" id="KW-0378">Hydrolase</keyword>
<dbReference type="GO" id="GO:0004386">
    <property type="term" value="F:helicase activity"/>
    <property type="evidence" value="ECO:0007669"/>
    <property type="project" value="UniProtKB-KW"/>
</dbReference>
<dbReference type="EMBL" id="JAAOLX010000008">
    <property type="protein sequence ID" value="NHQ87501.1"/>
    <property type="molecule type" value="Genomic_DNA"/>
</dbReference>
<dbReference type="PROSITE" id="PS00690">
    <property type="entry name" value="DEAH_ATP_HELICASE"/>
    <property type="match status" value="1"/>
</dbReference>
<evidence type="ECO:0000313" key="15">
    <source>
        <dbReference type="EMBL" id="NHQ87501.1"/>
    </source>
</evidence>
<gene>
    <name evidence="15" type="ORF">HA050_15390</name>
</gene>
<evidence type="ECO:0000256" key="5">
    <source>
        <dbReference type="ARBA" id="ARBA00022806"/>
    </source>
</evidence>
<dbReference type="NCBIfam" id="TIGR00614">
    <property type="entry name" value="recQ_fam"/>
    <property type="match status" value="1"/>
</dbReference>
<dbReference type="Pfam" id="PF00270">
    <property type="entry name" value="DEAD"/>
    <property type="match status" value="1"/>
</dbReference>
<dbReference type="SMART" id="SM00487">
    <property type="entry name" value="DEXDc"/>
    <property type="match status" value="1"/>
</dbReference>
<dbReference type="InterPro" id="IPR001650">
    <property type="entry name" value="Helicase_C-like"/>
</dbReference>
<feature type="domain" description="Helicase C-terminal" evidence="14">
    <location>
        <begin position="222"/>
        <end position="373"/>
    </location>
</feature>
<evidence type="ECO:0000256" key="7">
    <source>
        <dbReference type="ARBA" id="ARBA00023125"/>
    </source>
</evidence>
<keyword evidence="7" id="KW-0238">DNA-binding</keyword>
<dbReference type="PROSITE" id="PS51194">
    <property type="entry name" value="HELICASE_CTER"/>
    <property type="match status" value="1"/>
</dbReference>
<dbReference type="SUPFAM" id="SSF52540">
    <property type="entry name" value="P-loop containing nucleoside triphosphate hydrolases"/>
    <property type="match status" value="1"/>
</dbReference>
<proteinExistence type="inferred from homology"/>
<feature type="domain" description="Helicase ATP-binding" evidence="13">
    <location>
        <begin position="28"/>
        <end position="196"/>
    </location>
</feature>
<evidence type="ECO:0000313" key="16">
    <source>
        <dbReference type="Proteomes" id="UP000712570"/>
    </source>
</evidence>
<dbReference type="Pfam" id="PF00271">
    <property type="entry name" value="Helicase_C"/>
    <property type="match status" value="1"/>
</dbReference>
<accession>A0ABX0KUH6</accession>
<dbReference type="PANTHER" id="PTHR13710">
    <property type="entry name" value="DNA HELICASE RECQ FAMILY MEMBER"/>
    <property type="match status" value="1"/>
</dbReference>
<dbReference type="PROSITE" id="PS51192">
    <property type="entry name" value="HELICASE_ATP_BIND_1"/>
    <property type="match status" value="1"/>
</dbReference>
<sequence length="642" mass="71774">MPNAVPLSEQLQDYFGFSQFRNGQREVVEALTDGHSAMAIFPTGSGKSLCYQLAALQMPHLTLVISPLLALIRDQLAFLQGKGIVSAAIDSSQSREETQQVMKDAQEGKLKILMVSVERLKNERFRRFIAQIPVSLMVIDEAHCISEWGHNFRPDYLKLPDYKRELKIPQALLLTATATPAVIKDMAAKFAISDQHVTVTGFYRANLHLHIRPTESAHKDATLIHVLGKTPNAPCVVYVTQQNTAEVVAAMLQNKGYKATAYHAGLDNVVRQQIQDDFMRGGSQVIVATIAFGMGIDKSDIRQVIHYDLPKSVENYSQEIGRAGRDGEKSLCTLLGSQDGLNLLQNFVYGDTPEQASIARVLQNIAENTDSSQWEMTLYDLSSQSNIRQLPLKTLLVYLNMLGIIQPLYSYYSEYRFVLQMSEADLLGSFKEERREFIASLLRHSRLARTWYSFDFDSFLAEFPDQRQRAVTALEYLDESGYLRLETKQMTDVYQVLAAIDTERLSAQLYRQFSDKEQKEIGRLTQMLSLFESTECLSHSLAVYFGDENAPATCGHCSVCHGKPATLPAPPALVPVNDLDLEAMCADLQNKAGKPLSAHILSCFLCGITLPILTKYRASKMAYFGKLADYPFAEVRAAFAAV</sequence>
<comment type="similarity">
    <text evidence="1">Belongs to the helicase family. RecQ subfamily.</text>
</comment>
<dbReference type="InterPro" id="IPR027417">
    <property type="entry name" value="P-loop_NTPase"/>
</dbReference>
<dbReference type="InterPro" id="IPR002464">
    <property type="entry name" value="DNA/RNA_helicase_DEAH_CS"/>
</dbReference>
<dbReference type="InterPro" id="IPR011545">
    <property type="entry name" value="DEAD/DEAH_box_helicase_dom"/>
</dbReference>
<keyword evidence="8" id="KW-0413">Isomerase</keyword>
<dbReference type="EC" id="5.6.2.4" evidence="10"/>
<protein>
    <recommendedName>
        <fullName evidence="11">ATP-dependent DNA helicase RecQ</fullName>
        <ecNumber evidence="10">5.6.2.4</ecNumber>
    </recommendedName>
    <alternativeName>
        <fullName evidence="12">DNA 3'-5' helicase RecQ</fullName>
    </alternativeName>
</protein>
<evidence type="ECO:0000256" key="10">
    <source>
        <dbReference type="ARBA" id="ARBA00034808"/>
    </source>
</evidence>
<evidence type="ECO:0000259" key="14">
    <source>
        <dbReference type="PROSITE" id="PS51194"/>
    </source>
</evidence>
<keyword evidence="5 15" id="KW-0347">Helicase</keyword>
<keyword evidence="2" id="KW-0479">Metal-binding</keyword>
<dbReference type="Pfam" id="PF16124">
    <property type="entry name" value="RecQ_Zn_bind"/>
    <property type="match status" value="1"/>
</dbReference>
<evidence type="ECO:0000256" key="11">
    <source>
        <dbReference type="ARBA" id="ARBA00044535"/>
    </source>
</evidence>
<evidence type="ECO:0000256" key="2">
    <source>
        <dbReference type="ARBA" id="ARBA00022723"/>
    </source>
</evidence>
<dbReference type="PANTHER" id="PTHR13710:SF105">
    <property type="entry name" value="ATP-DEPENDENT DNA HELICASE Q1"/>
    <property type="match status" value="1"/>
</dbReference>
<dbReference type="InterPro" id="IPR036388">
    <property type="entry name" value="WH-like_DNA-bd_sf"/>
</dbReference>
<comment type="catalytic activity">
    <reaction evidence="9">
        <text>Couples ATP hydrolysis with the unwinding of duplex DNA by translocating in the 3'-5' direction.</text>
        <dbReference type="EC" id="5.6.2.4"/>
    </reaction>
</comment>
<evidence type="ECO:0000256" key="1">
    <source>
        <dbReference type="ARBA" id="ARBA00005446"/>
    </source>
</evidence>
<dbReference type="SMART" id="SM00490">
    <property type="entry name" value="HELICc"/>
    <property type="match status" value="1"/>
</dbReference>
<dbReference type="InterPro" id="IPR032284">
    <property type="entry name" value="RecQ_Zn-bd"/>
</dbReference>
<dbReference type="Gene3D" id="1.10.10.10">
    <property type="entry name" value="Winged helix-like DNA-binding domain superfamily/Winged helix DNA-binding domain"/>
    <property type="match status" value="1"/>
</dbReference>
<keyword evidence="6" id="KW-0067">ATP-binding</keyword>
<dbReference type="InterPro" id="IPR014001">
    <property type="entry name" value="Helicase_ATP-bd"/>
</dbReference>
<keyword evidence="3" id="KW-0547">Nucleotide-binding</keyword>
<evidence type="ECO:0000256" key="9">
    <source>
        <dbReference type="ARBA" id="ARBA00034617"/>
    </source>
</evidence>
<evidence type="ECO:0000256" key="6">
    <source>
        <dbReference type="ARBA" id="ARBA00022840"/>
    </source>
</evidence>
<evidence type="ECO:0000259" key="13">
    <source>
        <dbReference type="PROSITE" id="PS51192"/>
    </source>
</evidence>
<comment type="caution">
    <text evidence="15">The sequence shown here is derived from an EMBL/GenBank/DDBJ whole genome shotgun (WGS) entry which is preliminary data.</text>
</comment>